<proteinExistence type="predicted"/>
<evidence type="ECO:0000313" key="1">
    <source>
        <dbReference type="Proteomes" id="UP000095286"/>
    </source>
</evidence>
<evidence type="ECO:0000313" key="2">
    <source>
        <dbReference type="WBParaSite" id="RSKR_0001147400.1"/>
    </source>
</evidence>
<accession>A0AC35UH04</accession>
<dbReference type="WBParaSite" id="RSKR_0001147400.1">
    <property type="protein sequence ID" value="RSKR_0001147400.1"/>
    <property type="gene ID" value="RSKR_0001147400"/>
</dbReference>
<name>A0AC35UH04_9BILA</name>
<organism evidence="1 2">
    <name type="scientific">Rhabditophanes sp. KR3021</name>
    <dbReference type="NCBI Taxonomy" id="114890"/>
    <lineage>
        <taxon>Eukaryota</taxon>
        <taxon>Metazoa</taxon>
        <taxon>Ecdysozoa</taxon>
        <taxon>Nematoda</taxon>
        <taxon>Chromadorea</taxon>
        <taxon>Rhabditida</taxon>
        <taxon>Tylenchina</taxon>
        <taxon>Panagrolaimomorpha</taxon>
        <taxon>Strongyloidoidea</taxon>
        <taxon>Alloionematidae</taxon>
        <taxon>Rhabditophanes</taxon>
    </lineage>
</organism>
<dbReference type="Proteomes" id="UP000095286">
    <property type="component" value="Unplaced"/>
</dbReference>
<protein>
    <submittedName>
        <fullName evidence="2">EB1 C-terminal domain-containing protein</fullName>
    </submittedName>
</protein>
<sequence>MVVHSVRDVEGSSSNLIHSTKCASDHQSREVMMMLYDNITNQELEITTNIEIEKDLEELFHGLLRKDPMVRYNVDEELSDIVEVPPIPGDKNGLASKHRPLSIYEPLQQIFDTSPQYTEQEYFEEGVNCNNGFEISKVSKEEEVISCREGVSDDTGIVNTDEIEKLVEPDKEDNTKMVINVYTTNSSTDHLSRNEMLAWVNDCLQSEFTKIEDLHTGAGYCLFTDLLFPESIQLRKVKWNSRLELEWLSNWKLIQTSWKVLKIEKVVPVDKLVKGKFQDNFEFLQWFKRFFDANFEPRDYNPIEARGGEPLPGIPSKGSALGSASSRTPARQVGGASLSRPIGMRTSSNYSVNSNSSAAATKKPSVTATPKTANIASRMANTTPRNVQNKSPGVEPGIHDQVCRELEEVRRQLLESDEVLAGLEKERDFYFSKLRQLEVLCQDNESTGSIDASKVLAILYATQEGFETPNDLLDDVENDGGHDSITY</sequence>
<reference evidence="2" key="1">
    <citation type="submission" date="2016-11" db="UniProtKB">
        <authorList>
            <consortium name="WormBaseParasite"/>
        </authorList>
    </citation>
    <scope>IDENTIFICATION</scope>
    <source>
        <strain evidence="2">KR3021</strain>
    </source>
</reference>